<reference evidence="2" key="1">
    <citation type="submission" date="2021-01" db="EMBL/GenBank/DDBJ databases">
        <authorList>
            <consortium name="Genoscope - CEA"/>
            <person name="William W."/>
        </authorList>
    </citation>
    <scope>NUCLEOTIDE SEQUENCE</scope>
</reference>
<keyword evidence="3" id="KW-1185">Reference proteome</keyword>
<dbReference type="OMA" id="DNWKKEQ"/>
<evidence type="ECO:0000313" key="3">
    <source>
        <dbReference type="Proteomes" id="UP000683925"/>
    </source>
</evidence>
<dbReference type="OrthoDB" id="308035at2759"/>
<organism evidence="2 3">
    <name type="scientific">Paramecium octaurelia</name>
    <dbReference type="NCBI Taxonomy" id="43137"/>
    <lineage>
        <taxon>Eukaryota</taxon>
        <taxon>Sar</taxon>
        <taxon>Alveolata</taxon>
        <taxon>Ciliophora</taxon>
        <taxon>Intramacronucleata</taxon>
        <taxon>Oligohymenophorea</taxon>
        <taxon>Peniculida</taxon>
        <taxon>Parameciidae</taxon>
        <taxon>Paramecium</taxon>
    </lineage>
</organism>
<gene>
    <name evidence="2" type="ORF">POCTA_138.1.T0230284</name>
</gene>
<evidence type="ECO:0000313" key="2">
    <source>
        <dbReference type="EMBL" id="CAD8150341.1"/>
    </source>
</evidence>
<sequence>MNSKNSIIKKYTSVEDYINHCFNDFKLKNPKLTKRQINIQLQDNWKKEQKKHLSKHPKKEESILIQHDENEEIYIPIDVINNEKQIKPKKNKKTSKKYKKKSQNLSKSIIVKKQTDSSQQSYDIHSLEDRMSNIQIDVRESSKTKPSKSQRNQQQLNTTNELIKTNQCKAKQKKQKKVAFKQEEKIQKNLISRNAADEKPVPIQDFINSANFIDHISIIKIQTNKTNQGQIEVDKIKSIYSHTYGLVNHYKDTSNLNLQLFFQVEFHPRPDGTCPDDTFCTAKQAALYNKDLVLDYLNKHKNIFTQDCEYYIN</sequence>
<evidence type="ECO:0000256" key="1">
    <source>
        <dbReference type="SAM" id="MobiDB-lite"/>
    </source>
</evidence>
<dbReference type="EMBL" id="CAJJDP010000023">
    <property type="protein sequence ID" value="CAD8150341.1"/>
    <property type="molecule type" value="Genomic_DNA"/>
</dbReference>
<accession>A0A8S1T8U9</accession>
<name>A0A8S1T8U9_PAROT</name>
<protein>
    <submittedName>
        <fullName evidence="2">Uncharacterized protein</fullName>
    </submittedName>
</protein>
<proteinExistence type="predicted"/>
<comment type="caution">
    <text evidence="2">The sequence shown here is derived from an EMBL/GenBank/DDBJ whole genome shotgun (WGS) entry which is preliminary data.</text>
</comment>
<feature type="region of interest" description="Disordered" evidence="1">
    <location>
        <begin position="88"/>
        <end position="128"/>
    </location>
</feature>
<feature type="compositionally biased region" description="Basic residues" evidence="1">
    <location>
        <begin position="88"/>
        <end position="102"/>
    </location>
</feature>
<dbReference type="AlphaFoldDB" id="A0A8S1T8U9"/>
<dbReference type="Proteomes" id="UP000683925">
    <property type="component" value="Unassembled WGS sequence"/>
</dbReference>